<accession>A0ACB8BBR8</accession>
<comment type="caution">
    <text evidence="1">The sequence shown here is derived from an EMBL/GenBank/DDBJ whole genome shotgun (WGS) entry which is preliminary data.</text>
</comment>
<organism evidence="1 2">
    <name type="scientific">Leucogyrophana mollusca</name>
    <dbReference type="NCBI Taxonomy" id="85980"/>
    <lineage>
        <taxon>Eukaryota</taxon>
        <taxon>Fungi</taxon>
        <taxon>Dikarya</taxon>
        <taxon>Basidiomycota</taxon>
        <taxon>Agaricomycotina</taxon>
        <taxon>Agaricomycetes</taxon>
        <taxon>Agaricomycetidae</taxon>
        <taxon>Boletales</taxon>
        <taxon>Boletales incertae sedis</taxon>
        <taxon>Leucogyrophana</taxon>
    </lineage>
</organism>
<name>A0ACB8BBR8_9AGAM</name>
<dbReference type="Proteomes" id="UP000790709">
    <property type="component" value="Unassembled WGS sequence"/>
</dbReference>
<gene>
    <name evidence="1" type="ORF">BV22DRAFT_644525</name>
</gene>
<proteinExistence type="predicted"/>
<reference evidence="1" key="1">
    <citation type="journal article" date="2021" name="New Phytol.">
        <title>Evolutionary innovations through gain and loss of genes in the ectomycorrhizal Boletales.</title>
        <authorList>
            <person name="Wu G."/>
            <person name="Miyauchi S."/>
            <person name="Morin E."/>
            <person name="Kuo A."/>
            <person name="Drula E."/>
            <person name="Varga T."/>
            <person name="Kohler A."/>
            <person name="Feng B."/>
            <person name="Cao Y."/>
            <person name="Lipzen A."/>
            <person name="Daum C."/>
            <person name="Hundley H."/>
            <person name="Pangilinan J."/>
            <person name="Johnson J."/>
            <person name="Barry K."/>
            <person name="LaButti K."/>
            <person name="Ng V."/>
            <person name="Ahrendt S."/>
            <person name="Min B."/>
            <person name="Choi I.G."/>
            <person name="Park H."/>
            <person name="Plett J.M."/>
            <person name="Magnuson J."/>
            <person name="Spatafora J.W."/>
            <person name="Nagy L.G."/>
            <person name="Henrissat B."/>
            <person name="Grigoriev I.V."/>
            <person name="Yang Z.L."/>
            <person name="Xu J."/>
            <person name="Martin F.M."/>
        </authorList>
    </citation>
    <scope>NUCLEOTIDE SEQUENCE</scope>
    <source>
        <strain evidence="1">KUC20120723A-06</strain>
    </source>
</reference>
<evidence type="ECO:0000313" key="1">
    <source>
        <dbReference type="EMBL" id="KAH7922621.1"/>
    </source>
</evidence>
<protein>
    <submittedName>
        <fullName evidence="1">Uncharacterized protein</fullName>
    </submittedName>
</protein>
<keyword evidence="2" id="KW-1185">Reference proteome</keyword>
<evidence type="ECO:0000313" key="2">
    <source>
        <dbReference type="Proteomes" id="UP000790709"/>
    </source>
</evidence>
<dbReference type="EMBL" id="MU266478">
    <property type="protein sequence ID" value="KAH7922621.1"/>
    <property type="molecule type" value="Genomic_DNA"/>
</dbReference>
<sequence>MPNSASYPFDHVKADVIFRSCDDVDFRIFKLFLTLASPFFESMFELPQPLDENADSEPKDGLPVISVSEDSRTLDILFRFCYPSTLAEDPNLNNLGDVVKVLGAARKYALEIIERRVGQALANPDILEKEPLRCFAIARHSGLQQQAKIAAKYTLHQPLIPTWIPEIELITATDLLSLLDYHQKCSIAVARLAKDFSWITSHYSSAQGCFWLYEEVDKNQKNPYGRSTHTSSPPSPPSPKYNLWPRNDRRYYAWWTTYMDVTLASLKDRPSRATVFEGLDSCIQSARASGTCADHIAANMTEFAQLFANEVEKLTSNIKLLMNF</sequence>